<reference evidence="3" key="1">
    <citation type="journal article" date="2019" name="Int. J. Syst. Evol. Microbiol.">
        <title>The Global Catalogue of Microorganisms (GCM) 10K type strain sequencing project: providing services to taxonomists for standard genome sequencing and annotation.</title>
        <authorList>
            <consortium name="The Broad Institute Genomics Platform"/>
            <consortium name="The Broad Institute Genome Sequencing Center for Infectious Disease"/>
            <person name="Wu L."/>
            <person name="Ma J."/>
        </authorList>
    </citation>
    <scope>NUCLEOTIDE SEQUENCE [LARGE SCALE GENOMIC DNA]</scope>
    <source>
        <strain evidence="3">NBRC 108730</strain>
    </source>
</reference>
<evidence type="ECO:0000313" key="3">
    <source>
        <dbReference type="Proteomes" id="UP001157017"/>
    </source>
</evidence>
<evidence type="ECO:0000256" key="1">
    <source>
        <dbReference type="SAM" id="MobiDB-lite"/>
    </source>
</evidence>
<proteinExistence type="predicted"/>
<gene>
    <name evidence="2" type="ORF">GCM10025868_29320</name>
</gene>
<protein>
    <submittedName>
        <fullName evidence="2">Uncharacterized protein</fullName>
    </submittedName>
</protein>
<dbReference type="EMBL" id="BSUZ01000001">
    <property type="protein sequence ID" value="GMA87682.1"/>
    <property type="molecule type" value="Genomic_DNA"/>
</dbReference>
<organism evidence="2 3">
    <name type="scientific">Angustibacter aerolatus</name>
    <dbReference type="NCBI Taxonomy" id="1162965"/>
    <lineage>
        <taxon>Bacteria</taxon>
        <taxon>Bacillati</taxon>
        <taxon>Actinomycetota</taxon>
        <taxon>Actinomycetes</taxon>
        <taxon>Kineosporiales</taxon>
        <taxon>Kineosporiaceae</taxon>
    </lineage>
</organism>
<comment type="caution">
    <text evidence="2">The sequence shown here is derived from an EMBL/GenBank/DDBJ whole genome shotgun (WGS) entry which is preliminary data.</text>
</comment>
<accession>A0ABQ6JIU7</accession>
<dbReference type="Proteomes" id="UP001157017">
    <property type="component" value="Unassembled WGS sequence"/>
</dbReference>
<feature type="compositionally biased region" description="Acidic residues" evidence="1">
    <location>
        <begin position="19"/>
        <end position="35"/>
    </location>
</feature>
<keyword evidence="3" id="KW-1185">Reference proteome</keyword>
<sequence length="195" mass="19503">MRAHDTAARPPLLLPADEPPPDEPPPDDGLPDECDDPLLECEEPAGVRRAAVRPGGALGAGRVLTGLAGGVAAGLLAGGLRGGGPAGGGRALGGGLAGGLGATAGLLLQAGLALLSQPAPTSAAAMRAWAMSEVRWALIEAASLAAAPARSAAACRGSLEPGSSRLLLRQREVGLAAHEPRRRPSPRRRCRAPGW</sequence>
<name>A0ABQ6JIU7_9ACTN</name>
<feature type="region of interest" description="Disordered" evidence="1">
    <location>
        <begin position="1"/>
        <end position="35"/>
    </location>
</feature>
<evidence type="ECO:0000313" key="2">
    <source>
        <dbReference type="EMBL" id="GMA87682.1"/>
    </source>
</evidence>